<dbReference type="Proteomes" id="UP001218218">
    <property type="component" value="Unassembled WGS sequence"/>
</dbReference>
<evidence type="ECO:0000313" key="3">
    <source>
        <dbReference type="Proteomes" id="UP001218218"/>
    </source>
</evidence>
<feature type="domain" description="Helitron helicase-like" evidence="1">
    <location>
        <begin position="5"/>
        <end position="62"/>
    </location>
</feature>
<protein>
    <recommendedName>
        <fullName evidence="1">Helitron helicase-like domain-containing protein</fullName>
    </recommendedName>
</protein>
<dbReference type="InterPro" id="IPR025476">
    <property type="entry name" value="Helitron_helicase-like"/>
</dbReference>
<sequence>PESEGEKAAAKVMKYISYVSDHIPGSVGDVNAMKQQMHSKIVCDGLPHFFATVNPADSHNPI</sequence>
<accession>A0AAD7EPG3</accession>
<evidence type="ECO:0000259" key="1">
    <source>
        <dbReference type="Pfam" id="PF14214"/>
    </source>
</evidence>
<gene>
    <name evidence="2" type="ORF">DFH08DRAFT_637005</name>
</gene>
<keyword evidence="3" id="KW-1185">Reference proteome</keyword>
<proteinExistence type="predicted"/>
<name>A0AAD7EPG3_9AGAR</name>
<dbReference type="AlphaFoldDB" id="A0AAD7EPG3"/>
<evidence type="ECO:0000313" key="2">
    <source>
        <dbReference type="EMBL" id="KAJ7342653.1"/>
    </source>
</evidence>
<feature type="non-terminal residue" evidence="2">
    <location>
        <position position="1"/>
    </location>
</feature>
<feature type="non-terminal residue" evidence="2">
    <location>
        <position position="62"/>
    </location>
</feature>
<dbReference type="Pfam" id="PF14214">
    <property type="entry name" value="Helitron_like_N"/>
    <property type="match status" value="1"/>
</dbReference>
<reference evidence="2" key="1">
    <citation type="submission" date="2023-03" db="EMBL/GenBank/DDBJ databases">
        <title>Massive genome expansion in bonnet fungi (Mycena s.s.) driven by repeated elements and novel gene families across ecological guilds.</title>
        <authorList>
            <consortium name="Lawrence Berkeley National Laboratory"/>
            <person name="Harder C.B."/>
            <person name="Miyauchi S."/>
            <person name="Viragh M."/>
            <person name="Kuo A."/>
            <person name="Thoen E."/>
            <person name="Andreopoulos B."/>
            <person name="Lu D."/>
            <person name="Skrede I."/>
            <person name="Drula E."/>
            <person name="Henrissat B."/>
            <person name="Morin E."/>
            <person name="Kohler A."/>
            <person name="Barry K."/>
            <person name="LaButti K."/>
            <person name="Morin E."/>
            <person name="Salamov A."/>
            <person name="Lipzen A."/>
            <person name="Mereny Z."/>
            <person name="Hegedus B."/>
            <person name="Baldrian P."/>
            <person name="Stursova M."/>
            <person name="Weitz H."/>
            <person name="Taylor A."/>
            <person name="Grigoriev I.V."/>
            <person name="Nagy L.G."/>
            <person name="Martin F."/>
            <person name="Kauserud H."/>
        </authorList>
    </citation>
    <scope>NUCLEOTIDE SEQUENCE</scope>
    <source>
        <strain evidence="2">CBHHK002</strain>
    </source>
</reference>
<organism evidence="2 3">
    <name type="scientific">Mycena albidolilacea</name>
    <dbReference type="NCBI Taxonomy" id="1033008"/>
    <lineage>
        <taxon>Eukaryota</taxon>
        <taxon>Fungi</taxon>
        <taxon>Dikarya</taxon>
        <taxon>Basidiomycota</taxon>
        <taxon>Agaricomycotina</taxon>
        <taxon>Agaricomycetes</taxon>
        <taxon>Agaricomycetidae</taxon>
        <taxon>Agaricales</taxon>
        <taxon>Marasmiineae</taxon>
        <taxon>Mycenaceae</taxon>
        <taxon>Mycena</taxon>
    </lineage>
</organism>
<comment type="caution">
    <text evidence="2">The sequence shown here is derived from an EMBL/GenBank/DDBJ whole genome shotgun (WGS) entry which is preliminary data.</text>
</comment>
<dbReference type="EMBL" id="JARIHO010000025">
    <property type="protein sequence ID" value="KAJ7342653.1"/>
    <property type="molecule type" value="Genomic_DNA"/>
</dbReference>